<gene>
    <name evidence="5" type="ORF">GJ744_000904</name>
</gene>
<evidence type="ECO:0000259" key="4">
    <source>
        <dbReference type="Pfam" id="PF07992"/>
    </source>
</evidence>
<feature type="domain" description="FAD/NAD(P)-binding" evidence="4">
    <location>
        <begin position="8"/>
        <end position="299"/>
    </location>
</feature>
<reference evidence="5" key="1">
    <citation type="submission" date="2020-02" db="EMBL/GenBank/DDBJ databases">
        <authorList>
            <person name="Palmer J.M."/>
        </authorList>
    </citation>
    <scope>NUCLEOTIDE SEQUENCE</scope>
    <source>
        <strain evidence="5">EPUS1.4</strain>
        <tissue evidence="5">Thallus</tissue>
    </source>
</reference>
<protein>
    <recommendedName>
        <fullName evidence="4">FAD/NAD(P)-binding domain-containing protein</fullName>
    </recommendedName>
</protein>
<dbReference type="InterPro" id="IPR036188">
    <property type="entry name" value="FAD/NAD-bd_sf"/>
</dbReference>
<evidence type="ECO:0000313" key="6">
    <source>
        <dbReference type="Proteomes" id="UP000606974"/>
    </source>
</evidence>
<dbReference type="PANTHER" id="PTHR48105">
    <property type="entry name" value="THIOREDOXIN REDUCTASE 1-RELATED-RELATED"/>
    <property type="match status" value="1"/>
</dbReference>
<dbReference type="Gene3D" id="3.50.50.60">
    <property type="entry name" value="FAD/NAD(P)-binding domain"/>
    <property type="match status" value="2"/>
</dbReference>
<dbReference type="InterPro" id="IPR023753">
    <property type="entry name" value="FAD/NAD-binding_dom"/>
</dbReference>
<evidence type="ECO:0000256" key="1">
    <source>
        <dbReference type="ARBA" id="ARBA00009333"/>
    </source>
</evidence>
<dbReference type="SUPFAM" id="SSF51905">
    <property type="entry name" value="FAD/NAD(P)-binding domain"/>
    <property type="match status" value="1"/>
</dbReference>
<keyword evidence="6" id="KW-1185">Reference proteome</keyword>
<dbReference type="AlphaFoldDB" id="A0A8H7AP49"/>
<keyword evidence="2" id="KW-0285">Flavoprotein</keyword>
<dbReference type="GO" id="GO:0097237">
    <property type="term" value="P:cellular response to toxic substance"/>
    <property type="evidence" value="ECO:0007669"/>
    <property type="project" value="UniProtKB-ARBA"/>
</dbReference>
<dbReference type="InterPro" id="IPR050097">
    <property type="entry name" value="Ferredoxin-NADP_redctase_2"/>
</dbReference>
<dbReference type="GO" id="GO:0016491">
    <property type="term" value="F:oxidoreductase activity"/>
    <property type="evidence" value="ECO:0007669"/>
    <property type="project" value="UniProtKB-KW"/>
</dbReference>
<evidence type="ECO:0000256" key="3">
    <source>
        <dbReference type="ARBA" id="ARBA00023002"/>
    </source>
</evidence>
<dbReference type="Proteomes" id="UP000606974">
    <property type="component" value="Unassembled WGS sequence"/>
</dbReference>
<evidence type="ECO:0000313" key="5">
    <source>
        <dbReference type="EMBL" id="KAF7512643.1"/>
    </source>
</evidence>
<name>A0A8H7AP49_9EURO</name>
<dbReference type="EMBL" id="JAACFV010000011">
    <property type="protein sequence ID" value="KAF7512643.1"/>
    <property type="molecule type" value="Genomic_DNA"/>
</dbReference>
<accession>A0A8H7AP49</accession>
<sequence>MTFEGICDVLIIGSGPAGLSSALTLARALYNVVVFDSGVYRNQSSPYMHTLPTWDHRNPKEYRDAARAEVVARYDTVKFHDSAVESIRRTEQGFEALTADGQTWTGRKVILASGVKDIMPDIQGYDSCWVKGIYHCLFCKGYEDRGAASAGVLAIDDLAAVPPALHLARTARRLASTVTLYTDGAEDLAHALKAGLHEQEKGHIHIDTRAIAKLIKTDEGSNVTICFRDDSSPPVTEGFLVHRPKMQLNGPFAQQLKLELTPQGDIQTTPPFGETSVQGVFAAGDCATPGKIVANALATGTFAGAGVAAQLSASPC</sequence>
<organism evidence="5 6">
    <name type="scientific">Endocarpon pusillum</name>
    <dbReference type="NCBI Taxonomy" id="364733"/>
    <lineage>
        <taxon>Eukaryota</taxon>
        <taxon>Fungi</taxon>
        <taxon>Dikarya</taxon>
        <taxon>Ascomycota</taxon>
        <taxon>Pezizomycotina</taxon>
        <taxon>Eurotiomycetes</taxon>
        <taxon>Chaetothyriomycetidae</taxon>
        <taxon>Verrucariales</taxon>
        <taxon>Verrucariaceae</taxon>
        <taxon>Endocarpon</taxon>
    </lineage>
</organism>
<comment type="similarity">
    <text evidence="1">Belongs to the class-II pyridine nucleotide-disulfide oxidoreductase family.</text>
</comment>
<comment type="caution">
    <text evidence="5">The sequence shown here is derived from an EMBL/GenBank/DDBJ whole genome shotgun (WGS) entry which is preliminary data.</text>
</comment>
<evidence type="ECO:0000256" key="2">
    <source>
        <dbReference type="ARBA" id="ARBA00022630"/>
    </source>
</evidence>
<keyword evidence="3" id="KW-0560">Oxidoreductase</keyword>
<dbReference type="Pfam" id="PF07992">
    <property type="entry name" value="Pyr_redox_2"/>
    <property type="match status" value="1"/>
</dbReference>
<dbReference type="PRINTS" id="PR00368">
    <property type="entry name" value="FADPNR"/>
</dbReference>
<proteinExistence type="inferred from homology"/>
<dbReference type="OrthoDB" id="10260355at2759"/>
<dbReference type="PRINTS" id="PR00469">
    <property type="entry name" value="PNDRDTASEII"/>
</dbReference>